<dbReference type="EMBL" id="JAFHLR010000028">
    <property type="protein sequence ID" value="KAG5474752.1"/>
    <property type="molecule type" value="Genomic_DNA"/>
</dbReference>
<proteinExistence type="predicted"/>
<feature type="compositionally biased region" description="Polar residues" evidence="1">
    <location>
        <begin position="296"/>
        <end position="312"/>
    </location>
</feature>
<keyword evidence="3" id="KW-1185">Reference proteome</keyword>
<evidence type="ECO:0000256" key="1">
    <source>
        <dbReference type="SAM" id="MobiDB-lite"/>
    </source>
</evidence>
<sequence>MGGDEALVELASTAIESEIRAYFPYTALYRRLCKGGLERAVDYLYREFAPTLAGATDDSTPAILNSMSAAAASSAGPALPRRKRTRTSVAEGLRKDLEAFTVATLKFADAPLRCTAPPDKQCAAHENAATTLPSTTLEASGMPYMVTCRRCTTRVTSTYPCWVLEGYVVLWAESVLEVECVAGKAAVAALSFVSPVLAAHAHGSSSETGPVQLQRHSNAVDAGNCHAANALCPPLRPSLCSSLPPMGGPRPPSHRLSSAFECPLERSAEEAAASPASSVATAKSKAARSHKRQDRISSNDTRPCASTVSATPTTGKVTLHSLHIVSSDAASNPRPASFAVQSVLLPGWQTALECYPRHMMHFGLLVYAAWHASPKTWKSVLSDGGAAGSRHGAVLPSCSSRSAAAAHCMSRKRAASETSEAAAASHSLSCAPEEGREACVVSLAELLPYTAHDAVLVLGLGGNVLGQCLDALLPAVVPLHIVEVEPAVLQACYEHGQFPEIAAVDGWGRGLDAVPSCEALKPATAPRRRKASSLRSAEMADTAAAAPVTACPAAPLGSPASMQRVADLIHRRSATPVAFRATRQQATGVLERLAAPLPAVPTRTAKRTKCTPGWRGASATETGTPLQSQQGRSEYVCFLQDAYAYLRAGTFSSASSVVPRSAIAQHQAPCSARGAAHPVAPSLPQQADRTKPAAHARTSPSTREAVSAGAAEAAPPPVQYSMIFLDCYDPGGERMLHEGTLVELCARRLRPGGVLLVNAHVVPTVANLRCDFLSYDFATVQALRVAGYTQTVVACVARDAAVNAAPAAATRAFNAAVCAPFLTEKRGRFTVRQMRLLAAALNRALHRYNRSTPGVTGGNDGARKDEATPAAATGKTASSSSHSSASLPSHSVKPAFRFDAAWLKSCRRVAASPTNAKSRSRASAASTTPSQACAIDVDLQVWEHHF</sequence>
<gene>
    <name evidence="2" type="ORF">LSCM4_03928</name>
</gene>
<feature type="region of interest" description="Disordered" evidence="1">
    <location>
        <begin position="849"/>
        <end position="890"/>
    </location>
</feature>
<feature type="compositionally biased region" description="Low complexity" evidence="1">
    <location>
        <begin position="868"/>
        <end position="890"/>
    </location>
</feature>
<feature type="region of interest" description="Disordered" evidence="1">
    <location>
        <begin position="271"/>
        <end position="312"/>
    </location>
</feature>
<evidence type="ECO:0000313" key="2">
    <source>
        <dbReference type="EMBL" id="KAG5474752.1"/>
    </source>
</evidence>
<dbReference type="PANTHER" id="PTHR39963">
    <property type="entry name" value="SLL0983 PROTEIN"/>
    <property type="match status" value="1"/>
</dbReference>
<dbReference type="PANTHER" id="PTHR39963:SF1">
    <property type="entry name" value="MNMC-LIKE METHYLTRANSFERASE DOMAIN-CONTAINING PROTEIN"/>
    <property type="match status" value="1"/>
</dbReference>
<dbReference type="SMR" id="A0A836GVP6"/>
<dbReference type="Proteomes" id="UP000674143">
    <property type="component" value="Unassembled WGS sequence"/>
</dbReference>
<feature type="compositionally biased region" description="Low complexity" evidence="1">
    <location>
        <begin position="271"/>
        <end position="284"/>
    </location>
</feature>
<dbReference type="KEGG" id="loi:92359855"/>
<name>A0A836GVP6_9TRYP</name>
<comment type="caution">
    <text evidence="2">The sequence shown here is derived from an EMBL/GenBank/DDBJ whole genome shotgun (WGS) entry which is preliminary data.</text>
</comment>
<dbReference type="Gene3D" id="3.40.50.150">
    <property type="entry name" value="Vaccinia Virus protein VP39"/>
    <property type="match status" value="1"/>
</dbReference>
<dbReference type="AlphaFoldDB" id="A0A836GVP6"/>
<feature type="region of interest" description="Disordered" evidence="1">
    <location>
        <begin position="673"/>
        <end position="712"/>
    </location>
</feature>
<dbReference type="GeneID" id="92359855"/>
<dbReference type="RefSeq" id="XP_067061858.1">
    <property type="nucleotide sequence ID" value="XM_067205921.1"/>
</dbReference>
<evidence type="ECO:0000313" key="3">
    <source>
        <dbReference type="Proteomes" id="UP000674143"/>
    </source>
</evidence>
<reference evidence="3" key="2">
    <citation type="journal article" date="2021" name="Sci. Data">
        <title>Chromosome-scale genome sequencing, assembly and annotation of six genomes from subfamily Leishmaniinae.</title>
        <authorList>
            <person name="Almutairi H."/>
            <person name="Urbaniak M.D."/>
            <person name="Bates M.D."/>
            <person name="Jariyapan N."/>
            <person name="Kwakye-Nuako G."/>
            <person name="Thomaz Soccol V."/>
            <person name="Al-Salem W.S."/>
            <person name="Dillon R.J."/>
            <person name="Bates P.A."/>
            <person name="Gatherer D."/>
        </authorList>
    </citation>
    <scope>NUCLEOTIDE SEQUENCE [LARGE SCALE GENOMIC DNA]</scope>
</reference>
<dbReference type="InterPro" id="IPR029063">
    <property type="entry name" value="SAM-dependent_MTases_sf"/>
</dbReference>
<reference evidence="3" key="1">
    <citation type="journal article" date="2021" name="Microbiol. Resour. Announc.">
        <title>LGAAP: Leishmaniinae Genome Assembly and Annotation Pipeline.</title>
        <authorList>
            <person name="Almutairi H."/>
            <person name="Urbaniak M.D."/>
            <person name="Bates M.D."/>
            <person name="Jariyapan N."/>
            <person name="Kwakye-Nuako G."/>
            <person name="Thomaz-Soccol V."/>
            <person name="Al-Salem W.S."/>
            <person name="Dillon R.J."/>
            <person name="Bates P.A."/>
            <person name="Gatherer D."/>
        </authorList>
    </citation>
    <scope>NUCLEOTIDE SEQUENCE [LARGE SCALE GENOMIC DNA]</scope>
</reference>
<accession>A0A836GVP6</accession>
<feature type="region of interest" description="Disordered" evidence="1">
    <location>
        <begin position="601"/>
        <end position="627"/>
    </location>
</feature>
<protein>
    <submittedName>
        <fullName evidence="2">Uncharacterized protein</fullName>
    </submittedName>
</protein>
<organism evidence="2 3">
    <name type="scientific">Leishmania orientalis</name>
    <dbReference type="NCBI Taxonomy" id="2249476"/>
    <lineage>
        <taxon>Eukaryota</taxon>
        <taxon>Discoba</taxon>
        <taxon>Euglenozoa</taxon>
        <taxon>Kinetoplastea</taxon>
        <taxon>Metakinetoplastina</taxon>
        <taxon>Trypanosomatida</taxon>
        <taxon>Trypanosomatidae</taxon>
        <taxon>Leishmaniinae</taxon>
        <taxon>Leishmania</taxon>
    </lineage>
</organism>